<dbReference type="Gene3D" id="3.60.40.10">
    <property type="entry name" value="PPM-type phosphatase domain"/>
    <property type="match status" value="1"/>
</dbReference>
<dbReference type="InterPro" id="IPR015655">
    <property type="entry name" value="PP2C"/>
</dbReference>
<dbReference type="PROSITE" id="PS01032">
    <property type="entry name" value="PPM_1"/>
    <property type="match status" value="1"/>
</dbReference>
<dbReference type="InterPro" id="IPR000222">
    <property type="entry name" value="PP2C_BS"/>
</dbReference>
<feature type="domain" description="PPM-type phosphatase" evidence="5">
    <location>
        <begin position="62"/>
        <end position="299"/>
    </location>
</feature>
<dbReference type="PANTHER" id="PTHR47992">
    <property type="entry name" value="PROTEIN PHOSPHATASE"/>
    <property type="match status" value="1"/>
</dbReference>
<dbReference type="InterPro" id="IPR001932">
    <property type="entry name" value="PPM-type_phosphatase-like_dom"/>
</dbReference>
<comment type="similarity">
    <text evidence="4">Belongs to the PP2C family.</text>
</comment>
<keyword evidence="7" id="KW-1185">Reference proteome</keyword>
<evidence type="ECO:0000256" key="3">
    <source>
        <dbReference type="ARBA" id="ARBA00022912"/>
    </source>
</evidence>
<dbReference type="CDD" id="cd00143">
    <property type="entry name" value="PP2Cc"/>
    <property type="match status" value="1"/>
</dbReference>
<dbReference type="GeneID" id="94826050"/>
<reference evidence="6" key="1">
    <citation type="submission" date="2016-10" db="EMBL/GenBank/DDBJ databases">
        <authorList>
            <person name="Benchimol M."/>
            <person name="Almeida L.G."/>
            <person name="Vasconcelos A.T."/>
            <person name="Perreira-Neves A."/>
            <person name="Rosa I.A."/>
            <person name="Tasca T."/>
            <person name="Bogo M.R."/>
            <person name="de Souza W."/>
        </authorList>
    </citation>
    <scope>NUCLEOTIDE SEQUENCE [LARGE SCALE GENOMIC DNA]</scope>
    <source>
        <strain evidence="6">K</strain>
    </source>
</reference>
<keyword evidence="2 4" id="KW-0378">Hydrolase</keyword>
<keyword evidence="1" id="KW-0479">Metal-binding</keyword>
<evidence type="ECO:0000256" key="2">
    <source>
        <dbReference type="ARBA" id="ARBA00022801"/>
    </source>
</evidence>
<comment type="caution">
    <text evidence="6">The sequence shown here is derived from an EMBL/GenBank/DDBJ whole genome shotgun (WGS) entry which is preliminary data.</text>
</comment>
<accession>A0A1J4KPP7</accession>
<organism evidence="6 7">
    <name type="scientific">Tritrichomonas foetus</name>
    <dbReference type="NCBI Taxonomy" id="1144522"/>
    <lineage>
        <taxon>Eukaryota</taxon>
        <taxon>Metamonada</taxon>
        <taxon>Parabasalia</taxon>
        <taxon>Tritrichomonadida</taxon>
        <taxon>Tritrichomonadidae</taxon>
        <taxon>Tritrichomonas</taxon>
    </lineage>
</organism>
<dbReference type="SMART" id="SM00331">
    <property type="entry name" value="PP2C_SIG"/>
    <property type="match status" value="1"/>
</dbReference>
<evidence type="ECO:0000313" key="6">
    <source>
        <dbReference type="EMBL" id="OHT13082.1"/>
    </source>
</evidence>
<gene>
    <name evidence="6" type="primary">PTC1</name>
    <name evidence="6" type="ORF">TRFO_03519</name>
</gene>
<dbReference type="VEuPathDB" id="TrichDB:TRFO_03519"/>
<dbReference type="EMBL" id="MLAK01000549">
    <property type="protein sequence ID" value="OHT13082.1"/>
    <property type="molecule type" value="Genomic_DNA"/>
</dbReference>
<dbReference type="InterPro" id="IPR036457">
    <property type="entry name" value="PPM-type-like_dom_sf"/>
</dbReference>
<evidence type="ECO:0000256" key="4">
    <source>
        <dbReference type="RuleBase" id="RU003465"/>
    </source>
</evidence>
<dbReference type="SMART" id="SM00332">
    <property type="entry name" value="PP2Cc"/>
    <property type="match status" value="1"/>
</dbReference>
<dbReference type="OrthoDB" id="10264738at2759"/>
<name>A0A1J4KPP7_9EUKA</name>
<proteinExistence type="inferred from homology"/>
<dbReference type="SUPFAM" id="SSF81606">
    <property type="entry name" value="PP2C-like"/>
    <property type="match status" value="1"/>
</dbReference>
<dbReference type="RefSeq" id="XP_068366218.1">
    <property type="nucleotide sequence ID" value="XM_068491346.1"/>
</dbReference>
<dbReference type="AlphaFoldDB" id="A0A1J4KPP7"/>
<dbReference type="Pfam" id="PF00481">
    <property type="entry name" value="PP2C"/>
    <property type="match status" value="1"/>
</dbReference>
<sequence length="302" mass="33565">MRSTYMSSSFQATPRRTYSQKIQEMPRFSASITKFSSEPTLEPLTMLPPSTYFICSGQSKWATGHSDSIGCRPTMEDYCVSWSNFAGPKTHYFALFDGHGGKQISQYCANRTHHLIAEYYKDGRSFTTATAKAFSDIHNSIMDKYPSAGSTAAIAIIDGDMLHTANVGDSRIVLIERGQARRLTFDHRANCPTERIKVIKRGGSIKNNRVNGVLMLSRSIGDKHVADYISTEPYTTSTFVSNNTKMIIACDGVWDVMDDQTAANIYLCSTSPQDAARKIKDEALKRGTKDNVSVMCIDLKLN</sequence>
<dbReference type="GO" id="GO:0046872">
    <property type="term" value="F:metal ion binding"/>
    <property type="evidence" value="ECO:0007669"/>
    <property type="project" value="UniProtKB-KW"/>
</dbReference>
<dbReference type="Proteomes" id="UP000179807">
    <property type="component" value="Unassembled WGS sequence"/>
</dbReference>
<protein>
    <submittedName>
        <fullName evidence="6">Protein phosphatase 2C 1</fullName>
    </submittedName>
</protein>
<keyword evidence="3 4" id="KW-0904">Protein phosphatase</keyword>
<dbReference type="PROSITE" id="PS51746">
    <property type="entry name" value="PPM_2"/>
    <property type="match status" value="1"/>
</dbReference>
<dbReference type="GO" id="GO:0004722">
    <property type="term" value="F:protein serine/threonine phosphatase activity"/>
    <property type="evidence" value="ECO:0007669"/>
    <property type="project" value="InterPro"/>
</dbReference>
<evidence type="ECO:0000256" key="1">
    <source>
        <dbReference type="ARBA" id="ARBA00022723"/>
    </source>
</evidence>
<evidence type="ECO:0000313" key="7">
    <source>
        <dbReference type="Proteomes" id="UP000179807"/>
    </source>
</evidence>
<evidence type="ECO:0000259" key="5">
    <source>
        <dbReference type="PROSITE" id="PS51746"/>
    </source>
</evidence>